<protein>
    <submittedName>
        <fullName evidence="1">Uncharacterized protein</fullName>
    </submittedName>
</protein>
<proteinExistence type="predicted"/>
<reference evidence="2" key="1">
    <citation type="journal article" date="2023" name="Front. Plant Sci.">
        <title>Chromosomal-level genome assembly of Melastoma candidum provides insights into trichome evolution.</title>
        <authorList>
            <person name="Zhong Y."/>
            <person name="Wu W."/>
            <person name="Sun C."/>
            <person name="Zou P."/>
            <person name="Liu Y."/>
            <person name="Dai S."/>
            <person name="Zhou R."/>
        </authorList>
    </citation>
    <scope>NUCLEOTIDE SEQUENCE [LARGE SCALE GENOMIC DNA]</scope>
</reference>
<dbReference type="Proteomes" id="UP001057402">
    <property type="component" value="Chromosome 5"/>
</dbReference>
<gene>
    <name evidence="1" type="ORF">MLD38_019006</name>
</gene>
<keyword evidence="2" id="KW-1185">Reference proteome</keyword>
<evidence type="ECO:0000313" key="1">
    <source>
        <dbReference type="EMBL" id="KAI4370684.1"/>
    </source>
</evidence>
<accession>A0ACB9QZ36</accession>
<dbReference type="EMBL" id="CM042884">
    <property type="protein sequence ID" value="KAI4370684.1"/>
    <property type="molecule type" value="Genomic_DNA"/>
</dbReference>
<comment type="caution">
    <text evidence="1">The sequence shown here is derived from an EMBL/GenBank/DDBJ whole genome shotgun (WGS) entry which is preliminary data.</text>
</comment>
<evidence type="ECO:0000313" key="2">
    <source>
        <dbReference type="Proteomes" id="UP001057402"/>
    </source>
</evidence>
<organism evidence="1 2">
    <name type="scientific">Melastoma candidum</name>
    <dbReference type="NCBI Taxonomy" id="119954"/>
    <lineage>
        <taxon>Eukaryota</taxon>
        <taxon>Viridiplantae</taxon>
        <taxon>Streptophyta</taxon>
        <taxon>Embryophyta</taxon>
        <taxon>Tracheophyta</taxon>
        <taxon>Spermatophyta</taxon>
        <taxon>Magnoliopsida</taxon>
        <taxon>eudicotyledons</taxon>
        <taxon>Gunneridae</taxon>
        <taxon>Pentapetalae</taxon>
        <taxon>rosids</taxon>
        <taxon>malvids</taxon>
        <taxon>Myrtales</taxon>
        <taxon>Melastomataceae</taxon>
        <taxon>Melastomatoideae</taxon>
        <taxon>Melastomateae</taxon>
        <taxon>Melastoma</taxon>
    </lineage>
</organism>
<sequence>MSLHPGLPALKLPRRQGSGLKLGSVTMDGAEFPREEEDEEGCRTPTSEEHRIPSRTTCPPAPRKAVGRKRWRSEVEEEEAASEGAFKGAPVSVSMAEVEEFFRVMERAGDRGRVRVVVKGDGWRKKSVAIQLR</sequence>
<name>A0ACB9QZ36_9MYRT</name>